<feature type="compositionally biased region" description="Polar residues" evidence="1">
    <location>
        <begin position="299"/>
        <end position="311"/>
    </location>
</feature>
<protein>
    <recommendedName>
        <fullName evidence="5">Transmembrane protein</fullName>
    </recommendedName>
</protein>
<keyword evidence="2" id="KW-0812">Transmembrane</keyword>
<proteinExistence type="predicted"/>
<comment type="caution">
    <text evidence="3">The sequence shown here is derived from an EMBL/GenBank/DDBJ whole genome shotgun (WGS) entry which is preliminary data.</text>
</comment>
<sequence>MTPRTTLVADNDGRDAPPPEDDNLFRRFWSGTKFPILLIPGLLQISAGILVITQFQLQMKEVHPFMYIATFWIIITGAMGVLAGCCCSERIFHWVIRDKRRCIKLPYMRVSISCLGLYRNMMLLGAFFMCIGLDYRPRLQSHQHHSGPADPFAHFPVVITPDGEKDFNLYSRVYVHLDGRKVESPASEDTRATKTASVVLCVIQLLLSVGVHGMRRRRLAVYEALRKGLAERGINEEDADLDPGETDRRNEELLPERSRLVSRGSDMPPRYSTIMGATRTDQPSTVGQGQPSWGGVATRTDQPSTVGQGQPSWGGVATRTDQPSTVGQGQPSNVGQGQPSWRGTATRTDQPSTVGQGQPSWEGVASTRRDTVQSLTESLPPSYSVAMGLSGESQNTYALNS</sequence>
<feature type="compositionally biased region" description="Polar residues" evidence="1">
    <location>
        <begin position="279"/>
        <end position="291"/>
    </location>
</feature>
<feature type="compositionally biased region" description="Polar residues" evidence="1">
    <location>
        <begin position="319"/>
        <end position="359"/>
    </location>
</feature>
<feature type="transmembrane region" description="Helical" evidence="2">
    <location>
        <begin position="65"/>
        <end position="86"/>
    </location>
</feature>
<keyword evidence="2" id="KW-1133">Transmembrane helix</keyword>
<name>A0A9X6NFA6_HYPEX</name>
<feature type="transmembrane region" description="Helical" evidence="2">
    <location>
        <begin position="107"/>
        <end position="129"/>
    </location>
</feature>
<evidence type="ECO:0000256" key="2">
    <source>
        <dbReference type="SAM" id="Phobius"/>
    </source>
</evidence>
<evidence type="ECO:0000256" key="1">
    <source>
        <dbReference type="SAM" id="MobiDB-lite"/>
    </source>
</evidence>
<dbReference type="EMBL" id="MTYJ01000256">
    <property type="protein sequence ID" value="OWA52199.1"/>
    <property type="molecule type" value="Genomic_DNA"/>
</dbReference>
<feature type="transmembrane region" description="Helical" evidence="2">
    <location>
        <begin position="34"/>
        <end position="53"/>
    </location>
</feature>
<reference evidence="4" key="1">
    <citation type="submission" date="2017-01" db="EMBL/GenBank/DDBJ databases">
        <title>Comparative genomics of anhydrobiosis in the tardigrade Hypsibius dujardini.</title>
        <authorList>
            <person name="Yoshida Y."/>
            <person name="Koutsovoulos G."/>
            <person name="Laetsch D."/>
            <person name="Stevens L."/>
            <person name="Kumar S."/>
            <person name="Horikawa D."/>
            <person name="Ishino K."/>
            <person name="Komine S."/>
            <person name="Tomita M."/>
            <person name="Blaxter M."/>
            <person name="Arakawa K."/>
        </authorList>
    </citation>
    <scope>NUCLEOTIDE SEQUENCE [LARGE SCALE GENOMIC DNA]</scope>
    <source>
        <strain evidence="4">Z151</strain>
    </source>
</reference>
<evidence type="ECO:0000313" key="3">
    <source>
        <dbReference type="EMBL" id="OWA52199.1"/>
    </source>
</evidence>
<dbReference type="AlphaFoldDB" id="A0A9X6NFA6"/>
<feature type="compositionally biased region" description="Basic and acidic residues" evidence="1">
    <location>
        <begin position="245"/>
        <end position="259"/>
    </location>
</feature>
<evidence type="ECO:0008006" key="5">
    <source>
        <dbReference type="Google" id="ProtNLM"/>
    </source>
</evidence>
<accession>A0A9X6NFA6</accession>
<keyword evidence="2" id="KW-0472">Membrane</keyword>
<feature type="region of interest" description="Disordered" evidence="1">
    <location>
        <begin position="236"/>
        <end position="370"/>
    </location>
</feature>
<dbReference type="Proteomes" id="UP000192578">
    <property type="component" value="Unassembled WGS sequence"/>
</dbReference>
<evidence type="ECO:0000313" key="4">
    <source>
        <dbReference type="Proteomes" id="UP000192578"/>
    </source>
</evidence>
<gene>
    <name evidence="3" type="ORF">BV898_16658</name>
</gene>
<keyword evidence="4" id="KW-1185">Reference proteome</keyword>
<organism evidence="3 4">
    <name type="scientific">Hypsibius exemplaris</name>
    <name type="common">Freshwater tardigrade</name>
    <dbReference type="NCBI Taxonomy" id="2072580"/>
    <lineage>
        <taxon>Eukaryota</taxon>
        <taxon>Metazoa</taxon>
        <taxon>Ecdysozoa</taxon>
        <taxon>Tardigrada</taxon>
        <taxon>Eutardigrada</taxon>
        <taxon>Parachela</taxon>
        <taxon>Hypsibioidea</taxon>
        <taxon>Hypsibiidae</taxon>
        <taxon>Hypsibius</taxon>
    </lineage>
</organism>